<evidence type="ECO:0000313" key="2">
    <source>
        <dbReference type="EMBL" id="EPB67269.1"/>
    </source>
</evidence>
<evidence type="ECO:0000313" key="3">
    <source>
        <dbReference type="Proteomes" id="UP000054495"/>
    </source>
</evidence>
<accession>A0A0D6L741</accession>
<reference evidence="2 3" key="1">
    <citation type="submission" date="2013-05" db="EMBL/GenBank/DDBJ databases">
        <title>Draft genome of the parasitic nematode Anyclostoma ceylanicum.</title>
        <authorList>
            <person name="Mitreva M."/>
        </authorList>
    </citation>
    <scope>NUCLEOTIDE SEQUENCE [LARGE SCALE GENOMIC DNA]</scope>
</reference>
<protein>
    <submittedName>
        <fullName evidence="2">Uncharacterized protein</fullName>
    </submittedName>
</protein>
<keyword evidence="3" id="KW-1185">Reference proteome</keyword>
<organism evidence="2 3">
    <name type="scientific">Ancylostoma ceylanicum</name>
    <dbReference type="NCBI Taxonomy" id="53326"/>
    <lineage>
        <taxon>Eukaryota</taxon>
        <taxon>Metazoa</taxon>
        <taxon>Ecdysozoa</taxon>
        <taxon>Nematoda</taxon>
        <taxon>Chromadorea</taxon>
        <taxon>Rhabditida</taxon>
        <taxon>Rhabditina</taxon>
        <taxon>Rhabditomorpha</taxon>
        <taxon>Strongyloidea</taxon>
        <taxon>Ancylostomatidae</taxon>
        <taxon>Ancylostomatinae</taxon>
        <taxon>Ancylostoma</taxon>
    </lineage>
</organism>
<evidence type="ECO:0000256" key="1">
    <source>
        <dbReference type="SAM" id="MobiDB-lite"/>
    </source>
</evidence>
<name>A0A0D6L741_9BILA</name>
<dbReference type="EMBL" id="KE125731">
    <property type="protein sequence ID" value="EPB67269.1"/>
    <property type="molecule type" value="Genomic_DNA"/>
</dbReference>
<dbReference type="Proteomes" id="UP000054495">
    <property type="component" value="Unassembled WGS sequence"/>
</dbReference>
<feature type="region of interest" description="Disordered" evidence="1">
    <location>
        <begin position="60"/>
        <end position="101"/>
    </location>
</feature>
<feature type="compositionally biased region" description="Low complexity" evidence="1">
    <location>
        <begin position="60"/>
        <end position="95"/>
    </location>
</feature>
<sequence length="179" mass="19812">MLKTQFKETLSWRIPQNPVIQKEGLINLGTLTPQTTSITHPPVNEPRPISVTTAKTPAITPEIPETSTPRRTTTTTTTKVPPTTKMIPTTTTTPKPTVPPTTTKPPVFIPPTGAGANINSKAHATYHYNKTISMSVIFVAPQVPSPNNLQPTEFALSLLQQQHRSQDLRLPQRFRERNH</sequence>
<gene>
    <name evidence="2" type="ORF">ANCCEY_13640</name>
</gene>
<proteinExistence type="predicted"/>
<dbReference type="AlphaFoldDB" id="A0A0D6L741"/>